<proteinExistence type="predicted"/>
<comment type="caution">
    <text evidence="1">The sequence shown here is derived from an EMBL/GenBank/DDBJ whole genome shotgun (WGS) entry which is preliminary data.</text>
</comment>
<accession>A0A855G269</accession>
<name>A0A855G269_9NEIS</name>
<reference evidence="1 2" key="1">
    <citation type="journal article" date="2017" name="MBio">
        <title>Type VI secretion-mediated competition in the bee gut microbiome.</title>
        <authorList>
            <person name="Steele M.I."/>
            <person name="Kwong W.K."/>
            <person name="Powell J.E."/>
            <person name="Whiteley M."/>
            <person name="Moran N.A."/>
        </authorList>
    </citation>
    <scope>NUCLEOTIDE SEQUENCE [LARGE SCALE GENOMIC DNA]</scope>
    <source>
        <strain evidence="1 2">HK3</strain>
    </source>
</reference>
<evidence type="ECO:0000313" key="1">
    <source>
        <dbReference type="EMBL" id="PIT60342.1"/>
    </source>
</evidence>
<dbReference type="EMBL" id="MEIU01000054">
    <property type="protein sequence ID" value="PIT60342.1"/>
    <property type="molecule type" value="Genomic_DNA"/>
</dbReference>
<evidence type="ECO:0008006" key="3">
    <source>
        <dbReference type="Google" id="ProtNLM"/>
    </source>
</evidence>
<organism evidence="1 2">
    <name type="scientific">Snodgrassella alvi</name>
    <dbReference type="NCBI Taxonomy" id="1196083"/>
    <lineage>
        <taxon>Bacteria</taxon>
        <taxon>Pseudomonadati</taxon>
        <taxon>Pseudomonadota</taxon>
        <taxon>Betaproteobacteria</taxon>
        <taxon>Neisseriales</taxon>
        <taxon>Neisseriaceae</taxon>
        <taxon>Snodgrassella</taxon>
    </lineage>
</organism>
<protein>
    <recommendedName>
        <fullName evidence="3">DUF4279 domain-containing protein</fullName>
    </recommendedName>
</protein>
<sequence length="131" mass="14982">METTSVKVAFDIYGEHFQPSAITDLLNVLPNSTIIKGIVPEGKNWPAVETKWRIDTGYEKSDDINIQLKKIIGLIQGKEDILNRIRSELNIDMLFDVVIRLENDEYPVMRLKPDVLKFIASISADIDFNVY</sequence>
<dbReference type="Pfam" id="PF14106">
    <property type="entry name" value="DUF4279"/>
    <property type="match status" value="1"/>
</dbReference>
<dbReference type="Proteomes" id="UP000230463">
    <property type="component" value="Unassembled WGS sequence"/>
</dbReference>
<gene>
    <name evidence="1" type="ORF">BHC57_04300</name>
</gene>
<dbReference type="InterPro" id="IPR025459">
    <property type="entry name" value="DUF4279"/>
</dbReference>
<dbReference type="RefSeq" id="WP_100123510.1">
    <property type="nucleotide sequence ID" value="NZ_MEIO01000059.1"/>
</dbReference>
<dbReference type="AlphaFoldDB" id="A0A855G269"/>
<evidence type="ECO:0000313" key="2">
    <source>
        <dbReference type="Proteomes" id="UP000230463"/>
    </source>
</evidence>